<comment type="caution">
    <text evidence="1">The sequence shown here is derived from an EMBL/GenBank/DDBJ whole genome shotgun (WGS) entry which is preliminary data.</text>
</comment>
<dbReference type="Gene3D" id="2.40.160.10">
    <property type="entry name" value="Porin"/>
    <property type="match status" value="1"/>
</dbReference>
<sequence>MSLAIGLLGASGLSQAVDFSYSGFGNVTLGKVVSAGGIDIGYPDGTQWNCPCLIADFSHGSVYEQKWSLKPESRIGLQGNWTFTPDLSFTAQGVARHAAQKAKADLEWAYLSYNLTPQLTVQLGRKRLPLFFYSDYQDVSYAYSWVRVPPDVYGWAVVNYNGANLTYRGDVAGWAVKSNAYVGSEHTKKNPIAKLETAAPSDINWDQMWGIDLEINRDWFTARLALNKSKQQQFREGVQTSPDPATGTHSPQTFAALSFVIDKDNWLLRSEISYINRSPARGSYRGRMIGAGYRFDKFTPMVTVSQLKAYNAAFTTLVEKDAMTSFSLRYDLSDTSSIKAQYDRSRWDLLDGNDVRRKLVTLSYDFVF</sequence>
<gene>
    <name evidence="1" type="ORF">C1O66_13525</name>
</gene>
<dbReference type="AlphaFoldDB" id="A0A2N8KYD0"/>
<dbReference type="Proteomes" id="UP000235916">
    <property type="component" value="Unassembled WGS sequence"/>
</dbReference>
<reference evidence="1 2" key="1">
    <citation type="submission" date="2018-01" db="EMBL/GenBank/DDBJ databases">
        <title>Draft genome sequence of Paucibacter aquatile CR182 isolated from freshwater of the Nakdong River.</title>
        <authorList>
            <person name="Choi A."/>
            <person name="Chung E.J."/>
        </authorList>
    </citation>
    <scope>NUCLEOTIDE SEQUENCE [LARGE SCALE GENOMIC DNA]</scope>
    <source>
        <strain evidence="1 2">CR182</strain>
    </source>
</reference>
<name>A0A2N8KYD0_9BURK</name>
<proteinExistence type="predicted"/>
<evidence type="ECO:0008006" key="3">
    <source>
        <dbReference type="Google" id="ProtNLM"/>
    </source>
</evidence>
<organism evidence="1 2">
    <name type="scientific">Kinneretia aquatilis</name>
    <dbReference type="NCBI Taxonomy" id="2070761"/>
    <lineage>
        <taxon>Bacteria</taxon>
        <taxon>Pseudomonadati</taxon>
        <taxon>Pseudomonadota</taxon>
        <taxon>Betaproteobacteria</taxon>
        <taxon>Burkholderiales</taxon>
        <taxon>Sphaerotilaceae</taxon>
        <taxon>Roseateles</taxon>
    </lineage>
</organism>
<evidence type="ECO:0000313" key="1">
    <source>
        <dbReference type="EMBL" id="PND38441.1"/>
    </source>
</evidence>
<keyword evidence="2" id="KW-1185">Reference proteome</keyword>
<dbReference type="EMBL" id="POSP01000003">
    <property type="protein sequence ID" value="PND38441.1"/>
    <property type="molecule type" value="Genomic_DNA"/>
</dbReference>
<dbReference type="InterPro" id="IPR023614">
    <property type="entry name" value="Porin_dom_sf"/>
</dbReference>
<accession>A0A2N8KYD0</accession>
<protein>
    <recommendedName>
        <fullName evidence="3">Porin</fullName>
    </recommendedName>
</protein>
<evidence type="ECO:0000313" key="2">
    <source>
        <dbReference type="Proteomes" id="UP000235916"/>
    </source>
</evidence>
<dbReference type="SUPFAM" id="SSF56935">
    <property type="entry name" value="Porins"/>
    <property type="match status" value="1"/>
</dbReference>